<reference evidence="8 9" key="1">
    <citation type="journal article" date="2014" name="Genome Announc.">
        <title>Draft genome sequences of the altered schaedler flora, a defined bacterial community from gnotobiotic mice.</title>
        <authorList>
            <person name="Wannemuehler M.J."/>
            <person name="Overstreet A.M."/>
            <person name="Ward D.V."/>
            <person name="Phillips G.J."/>
        </authorList>
    </citation>
    <scope>NUCLEOTIDE SEQUENCE [LARGE SCALE GENOMIC DNA]</scope>
    <source>
        <strain evidence="8 9">ASF492</strain>
    </source>
</reference>
<dbReference type="PROSITE" id="PS00783">
    <property type="entry name" value="RIBOSOMAL_L13"/>
    <property type="match status" value="1"/>
</dbReference>
<proteinExistence type="inferred from homology"/>
<dbReference type="SUPFAM" id="SSF52161">
    <property type="entry name" value="Ribosomal protein L13"/>
    <property type="match status" value="1"/>
</dbReference>
<evidence type="ECO:0000313" key="9">
    <source>
        <dbReference type="Proteomes" id="UP000012589"/>
    </source>
</evidence>
<dbReference type="PATRIC" id="fig|1235802.3.peg.5348"/>
<sequence>MAEFLEFLQNFQGGRPMKTFMASPDTIDRKWYVVDAEGKTLGRLASEIAKVLRGKHKPIFTPHMDTGDYVVVVNAEKITVSGKKLDQKIYYKHSGYVGGMKETTLKDMLKKHPERVVEYAVKGMLPKGPLGRQMYRKLFVYVGPDHKHAAQKPEALTF</sequence>
<accession>N2A2G1</accession>
<dbReference type="GO" id="GO:0003729">
    <property type="term" value="F:mRNA binding"/>
    <property type="evidence" value="ECO:0007669"/>
    <property type="project" value="UniProtKB-ARBA"/>
</dbReference>
<dbReference type="HAMAP" id="MF_01366">
    <property type="entry name" value="Ribosomal_uL13"/>
    <property type="match status" value="1"/>
</dbReference>
<keyword evidence="9" id="KW-1185">Reference proteome</keyword>
<dbReference type="Gene3D" id="3.90.1180.10">
    <property type="entry name" value="Ribosomal protein L13"/>
    <property type="match status" value="1"/>
</dbReference>
<dbReference type="STRING" id="1235802.C823_05068"/>
<dbReference type="InterPro" id="IPR005822">
    <property type="entry name" value="Ribosomal_uL13"/>
</dbReference>
<evidence type="ECO:0000256" key="5">
    <source>
        <dbReference type="HAMAP-Rule" id="MF_01366"/>
    </source>
</evidence>
<keyword evidence="2 5" id="KW-0689">Ribosomal protein</keyword>
<dbReference type="PIRSF" id="PIRSF002181">
    <property type="entry name" value="Ribosomal_L13"/>
    <property type="match status" value="1"/>
</dbReference>
<evidence type="ECO:0000256" key="1">
    <source>
        <dbReference type="ARBA" id="ARBA00006227"/>
    </source>
</evidence>
<protein>
    <recommendedName>
        <fullName evidence="4 5">Large ribosomal subunit protein uL13</fullName>
    </recommendedName>
</protein>
<dbReference type="NCBIfam" id="TIGR01066">
    <property type="entry name" value="rplM_bact"/>
    <property type="match status" value="1"/>
</dbReference>
<dbReference type="Proteomes" id="UP000012589">
    <property type="component" value="Unassembled WGS sequence"/>
</dbReference>
<dbReference type="InterPro" id="IPR036899">
    <property type="entry name" value="Ribosomal_uL13_sf"/>
</dbReference>
<dbReference type="AlphaFoldDB" id="N2A2G1"/>
<gene>
    <name evidence="5 7" type="primary">rplM</name>
    <name evidence="8" type="ORF">C823_05068</name>
</gene>
<dbReference type="CDD" id="cd00392">
    <property type="entry name" value="Ribosomal_L13"/>
    <property type="match status" value="1"/>
</dbReference>
<evidence type="ECO:0000256" key="2">
    <source>
        <dbReference type="ARBA" id="ARBA00022980"/>
    </source>
</evidence>
<evidence type="ECO:0000313" key="8">
    <source>
        <dbReference type="EMBL" id="EMZ20255.1"/>
    </source>
</evidence>
<dbReference type="Pfam" id="PF00572">
    <property type="entry name" value="Ribosomal_L13"/>
    <property type="match status" value="1"/>
</dbReference>
<dbReference type="PANTHER" id="PTHR11545">
    <property type="entry name" value="RIBOSOMAL PROTEIN L13"/>
    <property type="match status" value="1"/>
</dbReference>
<dbReference type="InterPro" id="IPR005823">
    <property type="entry name" value="Ribosomal_uL13_bac-type"/>
</dbReference>
<comment type="similarity">
    <text evidence="1 5 6">Belongs to the universal ribosomal protein uL13 family.</text>
</comment>
<dbReference type="GO" id="GO:0003735">
    <property type="term" value="F:structural constituent of ribosome"/>
    <property type="evidence" value="ECO:0007669"/>
    <property type="project" value="InterPro"/>
</dbReference>
<evidence type="ECO:0000256" key="3">
    <source>
        <dbReference type="ARBA" id="ARBA00023274"/>
    </source>
</evidence>
<dbReference type="GO" id="GO:0017148">
    <property type="term" value="P:negative regulation of translation"/>
    <property type="evidence" value="ECO:0007669"/>
    <property type="project" value="TreeGrafter"/>
</dbReference>
<evidence type="ECO:0000256" key="7">
    <source>
        <dbReference type="RuleBase" id="RU003878"/>
    </source>
</evidence>
<dbReference type="PANTHER" id="PTHR11545:SF2">
    <property type="entry name" value="LARGE RIBOSOMAL SUBUNIT PROTEIN UL13M"/>
    <property type="match status" value="1"/>
</dbReference>
<comment type="caution">
    <text evidence="8">The sequence shown here is derived from an EMBL/GenBank/DDBJ whole genome shotgun (WGS) entry which is preliminary data.</text>
</comment>
<comment type="subunit">
    <text evidence="5">Part of the 50S ribosomal subunit.</text>
</comment>
<name>N2A2G1_9FIRM</name>
<keyword evidence="3 5" id="KW-0687">Ribonucleoprotein</keyword>
<dbReference type="FunFam" id="3.90.1180.10:FF:000001">
    <property type="entry name" value="50S ribosomal protein L13"/>
    <property type="match status" value="1"/>
</dbReference>
<comment type="function">
    <text evidence="5 7">This protein is one of the early assembly proteins of the 50S ribosomal subunit, although it is not seen to bind rRNA by itself. It is important during the early stages of 50S assembly.</text>
</comment>
<dbReference type="GO" id="GO:0006412">
    <property type="term" value="P:translation"/>
    <property type="evidence" value="ECO:0007669"/>
    <property type="project" value="UniProtKB-UniRule"/>
</dbReference>
<evidence type="ECO:0000256" key="4">
    <source>
        <dbReference type="ARBA" id="ARBA00035201"/>
    </source>
</evidence>
<organism evidence="8 9">
    <name type="scientific">Eubacterium plexicaudatum ASF492</name>
    <dbReference type="NCBI Taxonomy" id="1235802"/>
    <lineage>
        <taxon>Bacteria</taxon>
        <taxon>Bacillati</taxon>
        <taxon>Bacillota</taxon>
        <taxon>Clostridia</taxon>
        <taxon>Eubacteriales</taxon>
        <taxon>Eubacteriaceae</taxon>
        <taxon>Eubacterium</taxon>
    </lineage>
</organism>
<dbReference type="InterPro" id="IPR023563">
    <property type="entry name" value="Ribosomal_uL13_CS"/>
</dbReference>
<dbReference type="eggNOG" id="COG0102">
    <property type="taxonomic scope" value="Bacteria"/>
</dbReference>
<dbReference type="HOGENOM" id="CLU_082184_2_2_9"/>
<dbReference type="GO" id="GO:0022625">
    <property type="term" value="C:cytosolic large ribosomal subunit"/>
    <property type="evidence" value="ECO:0007669"/>
    <property type="project" value="TreeGrafter"/>
</dbReference>
<dbReference type="EMBL" id="AQFT01000148">
    <property type="protein sequence ID" value="EMZ20255.1"/>
    <property type="molecule type" value="Genomic_DNA"/>
</dbReference>
<evidence type="ECO:0000256" key="6">
    <source>
        <dbReference type="RuleBase" id="RU003877"/>
    </source>
</evidence>